<dbReference type="Pfam" id="PF03772">
    <property type="entry name" value="Competence"/>
    <property type="match status" value="1"/>
</dbReference>
<evidence type="ECO:0000313" key="9">
    <source>
        <dbReference type="Proteomes" id="UP000199636"/>
    </source>
</evidence>
<dbReference type="InterPro" id="IPR036866">
    <property type="entry name" value="RibonucZ/Hydroxyglut_hydro"/>
</dbReference>
<dbReference type="InterPro" id="IPR004477">
    <property type="entry name" value="ComEC_N"/>
</dbReference>
<feature type="domain" description="Metallo-beta-lactamase" evidence="7">
    <location>
        <begin position="502"/>
        <end position="685"/>
    </location>
</feature>
<comment type="subcellular location">
    <subcellularLocation>
        <location evidence="1">Cell membrane</location>
        <topology evidence="1">Multi-pass membrane protein</topology>
    </subcellularLocation>
</comment>
<dbReference type="EMBL" id="FNDS01000001">
    <property type="protein sequence ID" value="SDH44809.1"/>
    <property type="molecule type" value="Genomic_DNA"/>
</dbReference>
<dbReference type="OrthoDB" id="9761531at2"/>
<feature type="transmembrane region" description="Helical" evidence="6">
    <location>
        <begin position="447"/>
        <end position="467"/>
    </location>
</feature>
<feature type="transmembrane region" description="Helical" evidence="6">
    <location>
        <begin position="256"/>
        <end position="282"/>
    </location>
</feature>
<dbReference type="RefSeq" id="WP_090260655.1">
    <property type="nucleotide sequence ID" value="NZ_FNDS01000001.1"/>
</dbReference>
<keyword evidence="9" id="KW-1185">Reference proteome</keyword>
<dbReference type="InterPro" id="IPR004797">
    <property type="entry name" value="Competence_ComEC/Rec2"/>
</dbReference>
<evidence type="ECO:0000256" key="5">
    <source>
        <dbReference type="ARBA" id="ARBA00023136"/>
    </source>
</evidence>
<dbReference type="InterPro" id="IPR035681">
    <property type="entry name" value="ComA-like_MBL"/>
</dbReference>
<gene>
    <name evidence="8" type="ORF">SAMN05216272_101584</name>
</gene>
<dbReference type="GO" id="GO:0005886">
    <property type="term" value="C:plasma membrane"/>
    <property type="evidence" value="ECO:0007669"/>
    <property type="project" value="UniProtKB-SubCell"/>
</dbReference>
<dbReference type="GO" id="GO:0030420">
    <property type="term" value="P:establishment of competence for transformation"/>
    <property type="evidence" value="ECO:0007669"/>
    <property type="project" value="InterPro"/>
</dbReference>
<feature type="transmembrane region" description="Helical" evidence="6">
    <location>
        <begin position="328"/>
        <end position="346"/>
    </location>
</feature>
<dbReference type="SMART" id="SM00849">
    <property type="entry name" value="Lactamase_B"/>
    <property type="match status" value="1"/>
</dbReference>
<keyword evidence="4 6" id="KW-1133">Transmembrane helix</keyword>
<dbReference type="Pfam" id="PF00753">
    <property type="entry name" value="Lactamase_B"/>
    <property type="match status" value="1"/>
</dbReference>
<dbReference type="SUPFAM" id="SSF56281">
    <property type="entry name" value="Metallo-hydrolase/oxidoreductase"/>
    <property type="match status" value="1"/>
</dbReference>
<dbReference type="NCBIfam" id="TIGR00360">
    <property type="entry name" value="ComEC_N-term"/>
    <property type="match status" value="1"/>
</dbReference>
<reference evidence="9" key="1">
    <citation type="submission" date="2016-10" db="EMBL/GenBank/DDBJ databases">
        <authorList>
            <person name="Varghese N."/>
            <person name="Submissions S."/>
        </authorList>
    </citation>
    <scope>NUCLEOTIDE SEQUENCE [LARGE SCALE GENOMIC DNA]</scope>
    <source>
        <strain evidence="9">CCM 7469</strain>
    </source>
</reference>
<feature type="transmembrane region" description="Helical" evidence="6">
    <location>
        <begin position="416"/>
        <end position="441"/>
    </location>
</feature>
<feature type="transmembrane region" description="Helical" evidence="6">
    <location>
        <begin position="358"/>
        <end position="375"/>
    </location>
</feature>
<dbReference type="NCBIfam" id="TIGR00361">
    <property type="entry name" value="ComEC_Rec2"/>
    <property type="match status" value="1"/>
</dbReference>
<keyword evidence="5 6" id="KW-0472">Membrane</keyword>
<evidence type="ECO:0000313" key="8">
    <source>
        <dbReference type="EMBL" id="SDH44809.1"/>
    </source>
</evidence>
<dbReference type="InterPro" id="IPR001279">
    <property type="entry name" value="Metallo-B-lactamas"/>
</dbReference>
<sequence length="739" mass="79936">MRSGMIALAAGLLLLRFLAELPPLWSLALLSAAALPLLYRRSYPLALLLLGFAWACLNGHWALQQRLAPALDGRTLWLEGRVAGLPATRAGVTRFELEEIRSRLPLPPRLRLSWRAGPVPLAGERWRLAVTLQRPHGLANAFGFDYEARLAAAHIGATGRVKDGERLRAAGVLEDWREAWRQRLLALDSNGRGAVLVALVLGDGSGLSKRDWTILQDTGTLHLMVISGSHISLLGGLLYALIAALARWGLWPARLPWLPCACALALLGAWGYGWIAGLEVPARRACLMLTMVMLWRLRFRRQGFWLPLLSALLLVLLVDPLASLAPGFWLSFAAVALLILGFAGRLGHWPWWRAWLRAQWLMALGLIPLLLALGLPLSPSGALSNLLAVPCVELLVVPLALLGSLLLLLPPLGEWLLWLAGGVLDCLFRLLESIAGLAPAWQPIAPPAWAIALALGGVLLCLAPAGIPLRPLGLALLLPLFWPHGAVPAEGYAEVRVLDVGQGLAVLIRTRQHAWLYDAGARHGDFDLGELAVLPTLRGLGVRRLDGLLISHADNDHAGGARAVVEAIPVARLISGEPERLPAGLAAEACREAEWRHDGVRFSTWQWPAAEESNARSCVLRIEAYGESLLLTGDLPAAGEAAWLAARQRPYADWLVAGHHGSRTSSSAAFLQALAPRAAVISRGRHNAYGHPSAEVLARFSALGIAVHDLAREGALHIRLGARKPAEGIREKAGFWREK</sequence>
<dbReference type="Gene3D" id="3.60.15.10">
    <property type="entry name" value="Ribonuclease Z/Hydroxyacylglutathione hydrolase-like"/>
    <property type="match status" value="1"/>
</dbReference>
<dbReference type="InterPro" id="IPR052159">
    <property type="entry name" value="Competence_DNA_uptake"/>
</dbReference>
<feature type="transmembrane region" description="Helical" evidence="6">
    <location>
        <begin position="43"/>
        <end position="63"/>
    </location>
</feature>
<feature type="transmembrane region" description="Helical" evidence="6">
    <location>
        <begin position="303"/>
        <end position="322"/>
    </location>
</feature>
<dbReference type="PANTHER" id="PTHR30619">
    <property type="entry name" value="DNA INTERNALIZATION/COMPETENCE PROTEIN COMEC/REC2"/>
    <property type="match status" value="1"/>
</dbReference>
<protein>
    <submittedName>
        <fullName evidence="8">Competence protein ComEC</fullName>
    </submittedName>
</protein>
<evidence type="ECO:0000256" key="2">
    <source>
        <dbReference type="ARBA" id="ARBA00022475"/>
    </source>
</evidence>
<accession>A0A1G8CHH1</accession>
<evidence type="ECO:0000256" key="6">
    <source>
        <dbReference type="SAM" id="Phobius"/>
    </source>
</evidence>
<dbReference type="AlphaFoldDB" id="A0A1G8CHH1"/>
<keyword evidence="2" id="KW-1003">Cell membrane</keyword>
<name>A0A1G8CHH1_9PSED</name>
<organism evidence="8 9">
    <name type="scientific">Pseudomonas panipatensis</name>
    <dbReference type="NCBI Taxonomy" id="428992"/>
    <lineage>
        <taxon>Bacteria</taxon>
        <taxon>Pseudomonadati</taxon>
        <taxon>Pseudomonadota</taxon>
        <taxon>Gammaproteobacteria</taxon>
        <taxon>Pseudomonadales</taxon>
        <taxon>Pseudomonadaceae</taxon>
        <taxon>Pseudomonas</taxon>
    </lineage>
</organism>
<dbReference type="Proteomes" id="UP000199636">
    <property type="component" value="Unassembled WGS sequence"/>
</dbReference>
<evidence type="ECO:0000256" key="4">
    <source>
        <dbReference type="ARBA" id="ARBA00022989"/>
    </source>
</evidence>
<evidence type="ECO:0000256" key="3">
    <source>
        <dbReference type="ARBA" id="ARBA00022692"/>
    </source>
</evidence>
<proteinExistence type="predicted"/>
<dbReference type="Pfam" id="PF13567">
    <property type="entry name" value="DUF4131"/>
    <property type="match status" value="1"/>
</dbReference>
<evidence type="ECO:0000259" key="7">
    <source>
        <dbReference type="SMART" id="SM00849"/>
    </source>
</evidence>
<keyword evidence="3 6" id="KW-0812">Transmembrane</keyword>
<dbReference type="STRING" id="428992.SAMN05216272_101584"/>
<feature type="transmembrane region" description="Helical" evidence="6">
    <location>
        <begin position="231"/>
        <end position="250"/>
    </location>
</feature>
<dbReference type="InterPro" id="IPR025405">
    <property type="entry name" value="DUF4131"/>
</dbReference>
<evidence type="ECO:0000256" key="1">
    <source>
        <dbReference type="ARBA" id="ARBA00004651"/>
    </source>
</evidence>
<dbReference type="PANTHER" id="PTHR30619:SF1">
    <property type="entry name" value="RECOMBINATION PROTEIN 2"/>
    <property type="match status" value="1"/>
</dbReference>
<feature type="transmembrane region" description="Helical" evidence="6">
    <location>
        <begin position="387"/>
        <end position="409"/>
    </location>
</feature>
<dbReference type="CDD" id="cd07731">
    <property type="entry name" value="ComA-like_MBL-fold"/>
    <property type="match status" value="1"/>
</dbReference>